<dbReference type="Gene3D" id="1.10.260.40">
    <property type="entry name" value="lambda repressor-like DNA-binding domains"/>
    <property type="match status" value="1"/>
</dbReference>
<evidence type="ECO:0000313" key="3">
    <source>
        <dbReference type="Proteomes" id="UP001595844"/>
    </source>
</evidence>
<dbReference type="InterPro" id="IPR001387">
    <property type="entry name" value="Cro/C1-type_HTH"/>
</dbReference>
<dbReference type="InterPro" id="IPR010982">
    <property type="entry name" value="Lambda_DNA-bd_dom_sf"/>
</dbReference>
<dbReference type="PANTHER" id="PTHR35010:SF2">
    <property type="entry name" value="BLL4672 PROTEIN"/>
    <property type="match status" value="1"/>
</dbReference>
<dbReference type="RefSeq" id="WP_378555192.1">
    <property type="nucleotide sequence ID" value="NZ_JBHSDL010000002.1"/>
</dbReference>
<keyword evidence="3" id="KW-1185">Reference proteome</keyword>
<dbReference type="CDD" id="cd00093">
    <property type="entry name" value="HTH_XRE"/>
    <property type="match status" value="1"/>
</dbReference>
<dbReference type="Gene3D" id="3.30.450.180">
    <property type="match status" value="1"/>
</dbReference>
<dbReference type="InterPro" id="IPR041413">
    <property type="entry name" value="MLTR_LBD"/>
</dbReference>
<gene>
    <name evidence="2" type="ORF">ACFO5K_01035</name>
</gene>
<comment type="caution">
    <text evidence="2">The sequence shown here is derived from an EMBL/GenBank/DDBJ whole genome shotgun (WGS) entry which is preliminary data.</text>
</comment>
<evidence type="ECO:0000259" key="1">
    <source>
        <dbReference type="SMART" id="SM00530"/>
    </source>
</evidence>
<name>A0ABV8VAZ0_9NOCA</name>
<protein>
    <submittedName>
        <fullName evidence="2">Helix-turn-helix transcriptional regulator</fullName>
    </submittedName>
</protein>
<dbReference type="Pfam" id="PF13560">
    <property type="entry name" value="HTH_31"/>
    <property type="match status" value="1"/>
</dbReference>
<proteinExistence type="predicted"/>
<dbReference type="Proteomes" id="UP001595844">
    <property type="component" value="Unassembled WGS sequence"/>
</dbReference>
<accession>A0ABV8VAZ0</accession>
<feature type="domain" description="HTH cro/C1-type" evidence="1">
    <location>
        <begin position="21"/>
        <end position="93"/>
    </location>
</feature>
<dbReference type="SMART" id="SM00530">
    <property type="entry name" value="HTH_XRE"/>
    <property type="match status" value="1"/>
</dbReference>
<sequence>MSETAGTRAHRATKRVQLAEFLKSRRARITPADVGLLPGPRRRTPGLRREEVAQLSGIGITWYTWLEQGRPINASVQVLDAIARTLRLDPAERAHLYRLADMPTVPTTVGTEVAIPPGVPLILERLDPLPAALVSPKFDVLAQNGSYRKLFPGFTDNVLRRVFLTPDCCNPYARNADDLRRMVAYLRGAYAKHFDDPQWQHLVNELCARSRDFATLWASNDVAVPVSLIKQARHPAIGSITLHLTNLALPLIDGAWIQIFTPVDEEQDARLATLLAMSDEQRDASWADHAAQWHVPAEGRSAHVVLS</sequence>
<reference evidence="3" key="1">
    <citation type="journal article" date="2019" name="Int. J. Syst. Evol. Microbiol.">
        <title>The Global Catalogue of Microorganisms (GCM) 10K type strain sequencing project: providing services to taxonomists for standard genome sequencing and annotation.</title>
        <authorList>
            <consortium name="The Broad Institute Genomics Platform"/>
            <consortium name="The Broad Institute Genome Sequencing Center for Infectious Disease"/>
            <person name="Wu L."/>
            <person name="Ma J."/>
        </authorList>
    </citation>
    <scope>NUCLEOTIDE SEQUENCE [LARGE SCALE GENOMIC DNA]</scope>
    <source>
        <strain evidence="3">IBRC-M 10490</strain>
    </source>
</reference>
<dbReference type="EMBL" id="JBHSDL010000002">
    <property type="protein sequence ID" value="MFC4372667.1"/>
    <property type="molecule type" value="Genomic_DNA"/>
</dbReference>
<dbReference type="Pfam" id="PF17765">
    <property type="entry name" value="MLTR_LBD"/>
    <property type="match status" value="1"/>
</dbReference>
<dbReference type="SUPFAM" id="SSF47413">
    <property type="entry name" value="lambda repressor-like DNA-binding domains"/>
    <property type="match status" value="1"/>
</dbReference>
<organism evidence="2 3">
    <name type="scientific">Nocardia halotolerans</name>
    <dbReference type="NCBI Taxonomy" id="1755878"/>
    <lineage>
        <taxon>Bacteria</taxon>
        <taxon>Bacillati</taxon>
        <taxon>Actinomycetota</taxon>
        <taxon>Actinomycetes</taxon>
        <taxon>Mycobacteriales</taxon>
        <taxon>Nocardiaceae</taxon>
        <taxon>Nocardia</taxon>
    </lineage>
</organism>
<evidence type="ECO:0000313" key="2">
    <source>
        <dbReference type="EMBL" id="MFC4372667.1"/>
    </source>
</evidence>
<dbReference type="PANTHER" id="PTHR35010">
    <property type="entry name" value="BLL4672 PROTEIN-RELATED"/>
    <property type="match status" value="1"/>
</dbReference>